<name>A0A437N7N4_9SPHN</name>
<dbReference type="InterPro" id="IPR050282">
    <property type="entry name" value="Cycloisomerase_2"/>
</dbReference>
<keyword evidence="2" id="KW-0313">Glucose metabolism</keyword>
<dbReference type="InterPro" id="IPR019405">
    <property type="entry name" value="Lactonase_7-beta_prop"/>
</dbReference>
<evidence type="ECO:0000256" key="1">
    <source>
        <dbReference type="ARBA" id="ARBA00005564"/>
    </source>
</evidence>
<dbReference type="GO" id="GO:0005829">
    <property type="term" value="C:cytosol"/>
    <property type="evidence" value="ECO:0007669"/>
    <property type="project" value="TreeGrafter"/>
</dbReference>
<accession>A0A437N7N4</accession>
<dbReference type="AlphaFoldDB" id="A0A437N7N4"/>
<keyword evidence="2" id="KW-0119">Carbohydrate metabolism</keyword>
<evidence type="ECO:0000313" key="3">
    <source>
        <dbReference type="EMBL" id="RVU05936.1"/>
    </source>
</evidence>
<dbReference type="InterPro" id="IPR011048">
    <property type="entry name" value="Haem_d1_sf"/>
</dbReference>
<dbReference type="PANTHER" id="PTHR30344:SF1">
    <property type="entry name" value="6-PHOSPHOGLUCONOLACTONASE"/>
    <property type="match status" value="1"/>
</dbReference>
<dbReference type="EMBL" id="SACO01000004">
    <property type="protein sequence ID" value="RVU05936.1"/>
    <property type="molecule type" value="Genomic_DNA"/>
</dbReference>
<gene>
    <name evidence="3" type="ORF">EOE18_06875</name>
</gene>
<evidence type="ECO:0000313" key="4">
    <source>
        <dbReference type="Proteomes" id="UP000282837"/>
    </source>
</evidence>
<dbReference type="Proteomes" id="UP000282837">
    <property type="component" value="Unassembled WGS sequence"/>
</dbReference>
<protein>
    <submittedName>
        <fullName evidence="3">Lactonase family protein</fullName>
    </submittedName>
</protein>
<sequence length="363" mass="39538">MLLGSYTGGQSKGIYLYRFDENSGQITPQPQQVMLSDNPSWLTLSADRHVLFAVNENGEGARDPIGRVSAYRIDPVHGTMRMINRAASLGTEPTHASLSKDGRFLFVANYAVSADPGGMLTVLPVGKNGALGAAVQVKTYRASMVNVERQSSPHVHSVVSSPDGRFVFVQDLGGDRIYAYRYHPERREAPLAALAEQPFTALPAGSGPRHLLFSRDGRYAYVTLEMTGQVAVLEHHEGHLTLRQTLPLAPEGFAGKLSAAALHFSPDGRFLSVTSRGDDNHLVSFAISASDGSLTRVDRRAVEGVEPREFAFSPDGRFVLVANQRSQAVKVFRRDPASGKVLDLVQSLRIDQVSDIKFLPQGR</sequence>
<dbReference type="SUPFAM" id="SSF51004">
    <property type="entry name" value="C-terminal (heme d1) domain of cytochrome cd1-nitrite reductase"/>
    <property type="match status" value="1"/>
</dbReference>
<reference evidence="3 4" key="1">
    <citation type="submission" date="2019-01" db="EMBL/GenBank/DDBJ databases">
        <authorList>
            <person name="Chen W.-M."/>
        </authorList>
    </citation>
    <scope>NUCLEOTIDE SEQUENCE [LARGE SCALE GENOMIC DNA]</scope>
    <source>
        <strain evidence="3 4">FSY-9</strain>
    </source>
</reference>
<comment type="caution">
    <text evidence="3">The sequence shown here is derived from an EMBL/GenBank/DDBJ whole genome shotgun (WGS) entry which is preliminary data.</text>
</comment>
<keyword evidence="4" id="KW-1185">Reference proteome</keyword>
<dbReference type="GO" id="GO:0017057">
    <property type="term" value="F:6-phosphogluconolactonase activity"/>
    <property type="evidence" value="ECO:0007669"/>
    <property type="project" value="TreeGrafter"/>
</dbReference>
<comment type="similarity">
    <text evidence="1">Belongs to the cycloisomerase 2 family.</text>
</comment>
<dbReference type="GO" id="GO:0006006">
    <property type="term" value="P:glucose metabolic process"/>
    <property type="evidence" value="ECO:0007669"/>
    <property type="project" value="UniProtKB-KW"/>
</dbReference>
<dbReference type="InterPro" id="IPR015943">
    <property type="entry name" value="WD40/YVTN_repeat-like_dom_sf"/>
</dbReference>
<evidence type="ECO:0000256" key="2">
    <source>
        <dbReference type="ARBA" id="ARBA00022526"/>
    </source>
</evidence>
<organism evidence="3 4">
    <name type="scientific">Novosphingobium umbonatum</name>
    <dbReference type="NCBI Taxonomy" id="1908524"/>
    <lineage>
        <taxon>Bacteria</taxon>
        <taxon>Pseudomonadati</taxon>
        <taxon>Pseudomonadota</taxon>
        <taxon>Alphaproteobacteria</taxon>
        <taxon>Sphingomonadales</taxon>
        <taxon>Sphingomonadaceae</taxon>
        <taxon>Novosphingobium</taxon>
    </lineage>
</organism>
<dbReference type="Pfam" id="PF10282">
    <property type="entry name" value="Lactonase"/>
    <property type="match status" value="1"/>
</dbReference>
<dbReference type="PANTHER" id="PTHR30344">
    <property type="entry name" value="6-PHOSPHOGLUCONOLACTONASE-RELATED"/>
    <property type="match status" value="1"/>
</dbReference>
<dbReference type="OrthoDB" id="9790815at2"/>
<proteinExistence type="inferred from homology"/>
<dbReference type="Gene3D" id="2.130.10.10">
    <property type="entry name" value="YVTN repeat-like/Quinoprotein amine dehydrogenase"/>
    <property type="match status" value="1"/>
</dbReference>